<reference evidence="1 2" key="1">
    <citation type="submission" date="2017-01" db="EMBL/GenBank/DDBJ databases">
        <authorList>
            <person name="Mah S.A."/>
            <person name="Swanson W.J."/>
            <person name="Moy G.W."/>
            <person name="Vacquier V.D."/>
        </authorList>
    </citation>
    <scope>NUCLEOTIDE SEQUENCE [LARGE SCALE GENOMIC DNA]</scope>
</reference>
<evidence type="ECO:0000313" key="2">
    <source>
        <dbReference type="Proteomes" id="UP000221250"/>
    </source>
</evidence>
<evidence type="ECO:0000313" key="1">
    <source>
        <dbReference type="EMBL" id="AQT28571.1"/>
    </source>
</evidence>
<protein>
    <submittedName>
        <fullName evidence="1">Putative T1SS secreted agglutinin RTX</fullName>
    </submittedName>
</protein>
<proteinExistence type="predicted"/>
<accession>A0A1S6L310</accession>
<sequence>MRTGNLQLLVGASIKNFRPEVLAADPDVASLVAGQEAVIWYNSTDKKYKYFDGTAIQEFGGSGGEVPEGIVTADGLVPMTADLTLSSTDQSASEETAAVSKGYMNDSISTAVGGKQDKFTGLTENGIVVAGADNTLTTSNVTAAELGYLEGVTSAVQTQLDSKLSRDNAQLSGDLNADGHKVTNLAAPTNANDAARKIDIDNALAGMNWQEDIDAVQTDATLQPNKAEGSRYVITDAANLHADFGTITDVANNAIVESDGADFHVVFDPAADRADGAIAWNHGTEQYVRFDGTAWANFGGMSSVTAGDGLTLDGNALNVQVDRAVTIVGNKVGVNVAAAGGVEINGTNELAVKLDGASLAAGADGVKIADGGVGFAQIAPAAFGNGITVDNGAFVVDAAALKTLGFIDATGGSVAALELTGDAADYTDASAVNKAYVDQAISAGGASGAAKTYVYDKTAAEDTAATVHTFEHNANSKYGVVTVYDDTGYQIIPDEVILVDENNVRVEITQAKKVAIVFVATPVAVVAGE</sequence>
<organism evidence="1 2">
    <name type="scientific">Erwinia phage vB_EamM_Yoloswag</name>
    <dbReference type="NCBI Taxonomy" id="1958956"/>
    <lineage>
        <taxon>Viruses</taxon>
        <taxon>Duplodnaviria</taxon>
        <taxon>Heunggongvirae</taxon>
        <taxon>Uroviricota</taxon>
        <taxon>Caudoviricetes</taxon>
        <taxon>Yoloswagvirus</taxon>
        <taxon>Yoloswagvirus yoloswag</taxon>
    </lineage>
</organism>
<keyword evidence="2" id="KW-1185">Reference proteome</keyword>
<dbReference type="EMBL" id="KY448244">
    <property type="protein sequence ID" value="AQT28571.1"/>
    <property type="molecule type" value="Genomic_DNA"/>
</dbReference>
<dbReference type="Proteomes" id="UP000221250">
    <property type="component" value="Segment"/>
</dbReference>
<gene>
    <name evidence="1" type="ORF">YOLOSWAG_88</name>
</gene>
<name>A0A1S6L310_9CAUD</name>